<dbReference type="SUPFAM" id="SSF53474">
    <property type="entry name" value="alpha/beta-Hydrolases"/>
    <property type="match status" value="1"/>
</dbReference>
<keyword evidence="3" id="KW-1185">Reference proteome</keyword>
<reference evidence="3" key="2">
    <citation type="submission" date="2015-01" db="EMBL/GenBank/DDBJ databases">
        <title>Evolutionary Origins and Diversification of the Mycorrhizal Mutualists.</title>
        <authorList>
            <consortium name="DOE Joint Genome Institute"/>
            <consortium name="Mycorrhizal Genomics Consortium"/>
            <person name="Kohler A."/>
            <person name="Kuo A."/>
            <person name="Nagy L.G."/>
            <person name="Floudas D."/>
            <person name="Copeland A."/>
            <person name="Barry K.W."/>
            <person name="Cichocki N."/>
            <person name="Veneault-Fourrey C."/>
            <person name="LaButti K."/>
            <person name="Lindquist E.A."/>
            <person name="Lipzen A."/>
            <person name="Lundell T."/>
            <person name="Morin E."/>
            <person name="Murat C."/>
            <person name="Riley R."/>
            <person name="Ohm R."/>
            <person name="Sun H."/>
            <person name="Tunlid A."/>
            <person name="Henrissat B."/>
            <person name="Grigoriev I.V."/>
            <person name="Hibbett D.S."/>
            <person name="Martin F."/>
        </authorList>
    </citation>
    <scope>NUCLEOTIDE SEQUENCE [LARGE SCALE GENOMIC DNA]</scope>
    <source>
        <strain evidence="3">Zn</strain>
    </source>
</reference>
<dbReference type="EMBL" id="KN832874">
    <property type="protein sequence ID" value="KIN02882.1"/>
    <property type="molecule type" value="Genomic_DNA"/>
</dbReference>
<accession>A0A0C3HKL5</accession>
<dbReference type="HOGENOM" id="CLU_046066_1_3_1"/>
<evidence type="ECO:0000259" key="1">
    <source>
        <dbReference type="Pfam" id="PF12697"/>
    </source>
</evidence>
<evidence type="ECO:0000313" key="3">
    <source>
        <dbReference type="Proteomes" id="UP000054321"/>
    </source>
</evidence>
<evidence type="ECO:0000313" key="2">
    <source>
        <dbReference type="EMBL" id="KIN02882.1"/>
    </source>
</evidence>
<dbReference type="Gene3D" id="3.40.50.1820">
    <property type="entry name" value="alpha/beta hydrolase"/>
    <property type="match status" value="1"/>
</dbReference>
<dbReference type="InterPro" id="IPR000073">
    <property type="entry name" value="AB_hydrolase_1"/>
</dbReference>
<feature type="domain" description="AB hydrolase-1" evidence="1">
    <location>
        <begin position="8"/>
        <end position="256"/>
    </location>
</feature>
<gene>
    <name evidence="2" type="ORF">OIDMADRAFT_160466</name>
</gene>
<dbReference type="OrthoDB" id="1263307at2759"/>
<dbReference type="InParanoid" id="A0A0C3HKL5"/>
<dbReference type="PANTHER" id="PTHR37017:SF11">
    <property type="entry name" value="ESTERASE_LIPASE_THIOESTERASE DOMAIN-CONTAINING PROTEIN"/>
    <property type="match status" value="1"/>
</dbReference>
<sequence length="269" mass="30049">MTSKRLTLVFVPGSWLSTDIYRSTASQLPDYHSIVIDQPTNKMRPASVDMHEDIDHTRETIENELESGNDVVVIGHSAGGLIGCLGAHGLSKAHRLTTGHSTGVVGYVGVASILPHLGKTIMEMNAEFLIENQNALAAKLGPPVRTFDQIVAAYKFNEDGTVDVLESEYLFYNDLPAEEAKMWIAKQEAHIYNLTTPENPITDQVPSFYILTTRDNALPRFIQEQYALQTVAWKRENIFELDSDHIPHLSHPKELTELLKNALERIVMA</sequence>
<dbReference type="Proteomes" id="UP000054321">
    <property type="component" value="Unassembled WGS sequence"/>
</dbReference>
<reference evidence="2 3" key="1">
    <citation type="submission" date="2014-04" db="EMBL/GenBank/DDBJ databases">
        <authorList>
            <consortium name="DOE Joint Genome Institute"/>
            <person name="Kuo A."/>
            <person name="Martino E."/>
            <person name="Perotto S."/>
            <person name="Kohler A."/>
            <person name="Nagy L.G."/>
            <person name="Floudas D."/>
            <person name="Copeland A."/>
            <person name="Barry K.W."/>
            <person name="Cichocki N."/>
            <person name="Veneault-Fourrey C."/>
            <person name="LaButti K."/>
            <person name="Lindquist E.A."/>
            <person name="Lipzen A."/>
            <person name="Lundell T."/>
            <person name="Morin E."/>
            <person name="Murat C."/>
            <person name="Sun H."/>
            <person name="Tunlid A."/>
            <person name="Henrissat B."/>
            <person name="Grigoriev I.V."/>
            <person name="Hibbett D.S."/>
            <person name="Martin F."/>
            <person name="Nordberg H.P."/>
            <person name="Cantor M.N."/>
            <person name="Hua S.X."/>
        </authorList>
    </citation>
    <scope>NUCLEOTIDE SEQUENCE [LARGE SCALE GENOMIC DNA]</scope>
    <source>
        <strain evidence="2 3">Zn</strain>
    </source>
</reference>
<dbReference type="PANTHER" id="PTHR37017">
    <property type="entry name" value="AB HYDROLASE-1 DOMAIN-CONTAINING PROTEIN-RELATED"/>
    <property type="match status" value="1"/>
</dbReference>
<dbReference type="Pfam" id="PF12697">
    <property type="entry name" value="Abhydrolase_6"/>
    <property type="match status" value="1"/>
</dbReference>
<dbReference type="InterPro" id="IPR029058">
    <property type="entry name" value="AB_hydrolase_fold"/>
</dbReference>
<protein>
    <recommendedName>
        <fullName evidence="1">AB hydrolase-1 domain-containing protein</fullName>
    </recommendedName>
</protein>
<name>A0A0C3HKL5_OIDMZ</name>
<dbReference type="InterPro" id="IPR052897">
    <property type="entry name" value="Sec-Metab_Biosynth_Hydrolase"/>
</dbReference>
<proteinExistence type="predicted"/>
<organism evidence="2 3">
    <name type="scientific">Oidiodendron maius (strain Zn)</name>
    <dbReference type="NCBI Taxonomy" id="913774"/>
    <lineage>
        <taxon>Eukaryota</taxon>
        <taxon>Fungi</taxon>
        <taxon>Dikarya</taxon>
        <taxon>Ascomycota</taxon>
        <taxon>Pezizomycotina</taxon>
        <taxon>Leotiomycetes</taxon>
        <taxon>Leotiomycetes incertae sedis</taxon>
        <taxon>Myxotrichaceae</taxon>
        <taxon>Oidiodendron</taxon>
    </lineage>
</organism>
<dbReference type="AlphaFoldDB" id="A0A0C3HKL5"/>